<name>A0AAW2XA19_9LAMI</name>
<proteinExistence type="predicted"/>
<feature type="region of interest" description="Disordered" evidence="1">
    <location>
        <begin position="1"/>
        <end position="29"/>
    </location>
</feature>
<dbReference type="EMBL" id="JACGWN010000005">
    <property type="protein sequence ID" value="KAL0449642.1"/>
    <property type="molecule type" value="Genomic_DNA"/>
</dbReference>
<sequence length="82" mass="9096">MDETPSIPNMGHGKQIAVGPLGIHPANPSDMPKTIIVSRADLRMIFEECTADKGMLPPPPRQVEVRSMKEPYVPEFLLCIRV</sequence>
<accession>A0AAW2XA19</accession>
<comment type="caution">
    <text evidence="2">The sequence shown here is derived from an EMBL/GenBank/DDBJ whole genome shotgun (WGS) entry which is preliminary data.</text>
</comment>
<reference evidence="2" key="1">
    <citation type="submission" date="2020-06" db="EMBL/GenBank/DDBJ databases">
        <authorList>
            <person name="Li T."/>
            <person name="Hu X."/>
            <person name="Zhang T."/>
            <person name="Song X."/>
            <person name="Zhang H."/>
            <person name="Dai N."/>
            <person name="Sheng W."/>
            <person name="Hou X."/>
            <person name="Wei L."/>
        </authorList>
    </citation>
    <scope>NUCLEOTIDE SEQUENCE</scope>
    <source>
        <strain evidence="2">KEN1</strain>
        <tissue evidence="2">Leaf</tissue>
    </source>
</reference>
<dbReference type="AlphaFoldDB" id="A0AAW2XA19"/>
<evidence type="ECO:0000313" key="2">
    <source>
        <dbReference type="EMBL" id="KAL0449642.1"/>
    </source>
</evidence>
<organism evidence="2">
    <name type="scientific">Sesamum latifolium</name>
    <dbReference type="NCBI Taxonomy" id="2727402"/>
    <lineage>
        <taxon>Eukaryota</taxon>
        <taxon>Viridiplantae</taxon>
        <taxon>Streptophyta</taxon>
        <taxon>Embryophyta</taxon>
        <taxon>Tracheophyta</taxon>
        <taxon>Spermatophyta</taxon>
        <taxon>Magnoliopsida</taxon>
        <taxon>eudicotyledons</taxon>
        <taxon>Gunneridae</taxon>
        <taxon>Pentapetalae</taxon>
        <taxon>asterids</taxon>
        <taxon>lamiids</taxon>
        <taxon>Lamiales</taxon>
        <taxon>Pedaliaceae</taxon>
        <taxon>Sesamum</taxon>
    </lineage>
</organism>
<evidence type="ECO:0000256" key="1">
    <source>
        <dbReference type="SAM" id="MobiDB-lite"/>
    </source>
</evidence>
<reference evidence="2" key="2">
    <citation type="journal article" date="2024" name="Plant">
        <title>Genomic evolution and insights into agronomic trait innovations of Sesamum species.</title>
        <authorList>
            <person name="Miao H."/>
            <person name="Wang L."/>
            <person name="Qu L."/>
            <person name="Liu H."/>
            <person name="Sun Y."/>
            <person name="Le M."/>
            <person name="Wang Q."/>
            <person name="Wei S."/>
            <person name="Zheng Y."/>
            <person name="Lin W."/>
            <person name="Duan Y."/>
            <person name="Cao H."/>
            <person name="Xiong S."/>
            <person name="Wang X."/>
            <person name="Wei L."/>
            <person name="Li C."/>
            <person name="Ma Q."/>
            <person name="Ju M."/>
            <person name="Zhao R."/>
            <person name="Li G."/>
            <person name="Mu C."/>
            <person name="Tian Q."/>
            <person name="Mei H."/>
            <person name="Zhang T."/>
            <person name="Gao T."/>
            <person name="Zhang H."/>
        </authorList>
    </citation>
    <scope>NUCLEOTIDE SEQUENCE</scope>
    <source>
        <strain evidence="2">KEN1</strain>
    </source>
</reference>
<gene>
    <name evidence="2" type="ORF">Slati_1520600</name>
</gene>
<protein>
    <submittedName>
        <fullName evidence="2">Uncharacterized protein</fullName>
    </submittedName>
</protein>